<accession>A0A256ILF3</accession>
<feature type="compositionally biased region" description="Low complexity" evidence="1">
    <location>
        <begin position="1129"/>
        <end position="1143"/>
    </location>
</feature>
<sequence length="1166" mass="127451">MTTGAGKSTAIKNMLTTFAYAGYGFCFIDPHNDTWKDVIAALPEHRLDDVIYIAPPTGEYDKIAALNFLDVPRYDDEPEERYQARVSKIINQNIQVIGGEEDMYARMTRVLKAVQHSMVKADENYTPLSIYRLLTDPELQEDFAPYIDDAWISDYMKYIERLEEDDLEPVIGRLDKWILDKIGRKVISHPHSSVNISEAVANGKIIIVNTNKSEVGESISKAIGTAVTQRVWSAVESRSATTNSPSERRPFFLAIDELGISVPESTPIDTMLQDARKYRLGLTLATQDPEQLAPDHRDAVTKNTNTKIVGRLPDSDTAEDLAGLFDGIYEEDIRQMPEYNAYVNFPDEDGASVPVRLQLLAPYPQLRSYDAVDRVVERSLEKYGVDPDHGITHGSTIIEQVVRGTGTVQAGTVDIDMSEYLTAIDRVELFRGATTSGEYVPVEDVAEELRNTVAEEFSTRQIEKAIVQLPDSRVATKETDAGVVVSLTDDGRAQARGTGTGDAASAGGAKHQLLVQETRNLFTRLRCDVTVPDQGFDSEHDPDAVIELPEPVEPNLDTLDLGIDRDITSYGDLTPSEFEQAKQRATQYIEEELPARLAEHHDALPVISDGNHIYVEVETSTNSKFALTLRNLRKAVADDRRCVFVVRDEGAAKQIIRGITDPAFCKRVTGDGTRYLYTGAKELTVTDDSETWTVVREKTGERTRWRGTRTDAVQRDEFTVDPTDEFVLETTSGDEVLRINAGTVEDRTVPKTGAGAWMRRDRENGVYIVRELQADGTVAKRVYETKSDFTDEWSTVTRPFVPELMFDRRPTVDDWCVVVLPNDTAADDGAEPCVFTVEDEHVARDTSGDDGVTRTPIRVAGWHGTADTETVVSRDGDESSHGPGDSGEDGSTEDGSRARTGAGVDGVDVPESVIGESDSGAVSDAAGTGQQDGGATDQQNETGTGDAGELTPDFNGVSIDGQITAPTSDGSTASDSNTAHETSDDTTTDTDSDEPGSVDTSDEPGTEDEMMLPADGDRDEDDWSDEPSDTTSNTASDGDRDADEDGESNPVLALDETESDEDGPSDSGEDGDDDEALAIPDEDFEALLDDPVQDDDTTTQSPDREDSWETDSQDTNTTGTSSDTEQDTAETSSTSDDTTTGENTGEDEEDEADGQEDTGDDDAWMW</sequence>
<dbReference type="SUPFAM" id="SSF52540">
    <property type="entry name" value="P-loop containing nucleoside triphosphate hydrolases"/>
    <property type="match status" value="1"/>
</dbReference>
<dbReference type="Proteomes" id="UP000216308">
    <property type="component" value="Unassembled WGS sequence"/>
</dbReference>
<dbReference type="InterPro" id="IPR051162">
    <property type="entry name" value="T4SS_component"/>
</dbReference>
<dbReference type="CDD" id="cd01127">
    <property type="entry name" value="TrwB_TraG_TraD_VirD4"/>
    <property type="match status" value="1"/>
</dbReference>
<proteinExistence type="predicted"/>
<evidence type="ECO:0000313" key="2">
    <source>
        <dbReference type="EMBL" id="OYR56977.1"/>
    </source>
</evidence>
<reference evidence="2 3" key="1">
    <citation type="journal article" date="2014" name="Front. Microbiol.">
        <title>Population and genomic analysis of the genus Halorubrum.</title>
        <authorList>
            <person name="Fullmer M.S."/>
            <person name="Soucy S.M."/>
            <person name="Swithers K.S."/>
            <person name="Makkay A.M."/>
            <person name="Wheeler R."/>
            <person name="Ventosa A."/>
            <person name="Gogarten J.P."/>
            <person name="Papke R.T."/>
        </authorList>
    </citation>
    <scope>NUCLEOTIDE SEQUENCE [LARGE SCALE GENOMIC DNA]</scope>
    <source>
        <strain evidence="2 3">Cb34</strain>
    </source>
</reference>
<feature type="compositionally biased region" description="Acidic residues" evidence="1">
    <location>
        <begin position="1144"/>
        <end position="1166"/>
    </location>
</feature>
<organism evidence="2 3">
    <name type="scientific">Halorubrum halodurans</name>
    <dbReference type="NCBI Taxonomy" id="1383851"/>
    <lineage>
        <taxon>Archaea</taxon>
        <taxon>Methanobacteriati</taxon>
        <taxon>Methanobacteriota</taxon>
        <taxon>Stenosarchaea group</taxon>
        <taxon>Halobacteria</taxon>
        <taxon>Halobacteriales</taxon>
        <taxon>Haloferacaceae</taxon>
        <taxon>Halorubrum</taxon>
    </lineage>
</organism>
<dbReference type="InterPro" id="IPR027417">
    <property type="entry name" value="P-loop_NTPase"/>
</dbReference>
<gene>
    <name evidence="2" type="ORF">DJ70_07115</name>
</gene>
<name>A0A256ILF3_9EURY</name>
<dbReference type="EMBL" id="NHPJ01000072">
    <property type="protein sequence ID" value="OYR56977.1"/>
    <property type="molecule type" value="Genomic_DNA"/>
</dbReference>
<feature type="compositionally biased region" description="Acidic residues" evidence="1">
    <location>
        <begin position="1017"/>
        <end position="1028"/>
    </location>
</feature>
<comment type="caution">
    <text evidence="2">The sequence shown here is derived from an EMBL/GenBank/DDBJ whole genome shotgun (WGS) entry which is preliminary data.</text>
</comment>
<dbReference type="AlphaFoldDB" id="A0A256ILF3"/>
<feature type="compositionally biased region" description="Acidic residues" evidence="1">
    <location>
        <begin position="1055"/>
        <end position="1097"/>
    </location>
</feature>
<protein>
    <submittedName>
        <fullName evidence="2">Uncharacterized protein</fullName>
    </submittedName>
</protein>
<feature type="compositionally biased region" description="Polar residues" evidence="1">
    <location>
        <begin position="964"/>
        <end position="980"/>
    </location>
</feature>
<dbReference type="PANTHER" id="PTHR30121">
    <property type="entry name" value="UNCHARACTERIZED PROTEIN YJGR-RELATED"/>
    <property type="match status" value="1"/>
</dbReference>
<feature type="compositionally biased region" description="Low complexity" evidence="1">
    <location>
        <begin position="924"/>
        <end position="939"/>
    </location>
</feature>
<feature type="compositionally biased region" description="Acidic residues" evidence="1">
    <location>
        <begin position="984"/>
        <end position="1010"/>
    </location>
</feature>
<dbReference type="Gene3D" id="3.40.50.300">
    <property type="entry name" value="P-loop containing nucleotide triphosphate hydrolases"/>
    <property type="match status" value="2"/>
</dbReference>
<evidence type="ECO:0000256" key="1">
    <source>
        <dbReference type="SAM" id="MobiDB-lite"/>
    </source>
</evidence>
<dbReference type="PANTHER" id="PTHR30121:SF6">
    <property type="entry name" value="SLR6007 PROTEIN"/>
    <property type="match status" value="1"/>
</dbReference>
<keyword evidence="3" id="KW-1185">Reference proteome</keyword>
<feature type="region of interest" description="Disordered" evidence="1">
    <location>
        <begin position="843"/>
        <end position="1166"/>
    </location>
</feature>
<evidence type="ECO:0000313" key="3">
    <source>
        <dbReference type="Proteomes" id="UP000216308"/>
    </source>
</evidence>